<accession>A0AAD8BKZ9</accession>
<keyword evidence="2" id="KW-0732">Signal</keyword>
<keyword evidence="1" id="KW-0472">Membrane</keyword>
<reference evidence="3" key="1">
    <citation type="journal article" date="2023" name="PLoS Negl. Trop. Dis.">
        <title>A genome sequence for Biomphalaria pfeifferi, the major vector snail for the human-infecting parasite Schistosoma mansoni.</title>
        <authorList>
            <person name="Bu L."/>
            <person name="Lu L."/>
            <person name="Laidemitt M.R."/>
            <person name="Zhang S.M."/>
            <person name="Mutuku M."/>
            <person name="Mkoji G."/>
            <person name="Steinauer M."/>
            <person name="Loker E.S."/>
        </authorList>
    </citation>
    <scope>NUCLEOTIDE SEQUENCE</scope>
    <source>
        <strain evidence="3">KasaAsao</strain>
    </source>
</reference>
<reference evidence="3" key="2">
    <citation type="submission" date="2023-04" db="EMBL/GenBank/DDBJ databases">
        <authorList>
            <person name="Bu L."/>
            <person name="Lu L."/>
            <person name="Laidemitt M.R."/>
            <person name="Zhang S.M."/>
            <person name="Mutuku M."/>
            <person name="Mkoji G."/>
            <person name="Steinauer M."/>
            <person name="Loker E.S."/>
        </authorList>
    </citation>
    <scope>NUCLEOTIDE SEQUENCE</scope>
    <source>
        <strain evidence="3">KasaAsao</strain>
        <tissue evidence="3">Whole Snail</tissue>
    </source>
</reference>
<proteinExistence type="predicted"/>
<dbReference type="AlphaFoldDB" id="A0AAD8BKZ9"/>
<evidence type="ECO:0000256" key="1">
    <source>
        <dbReference type="SAM" id="Phobius"/>
    </source>
</evidence>
<keyword evidence="4" id="KW-1185">Reference proteome</keyword>
<evidence type="ECO:0008006" key="5">
    <source>
        <dbReference type="Google" id="ProtNLM"/>
    </source>
</evidence>
<keyword evidence="1" id="KW-0812">Transmembrane</keyword>
<organism evidence="3 4">
    <name type="scientific">Biomphalaria pfeifferi</name>
    <name type="common">Bloodfluke planorb</name>
    <name type="synonym">Freshwater snail</name>
    <dbReference type="NCBI Taxonomy" id="112525"/>
    <lineage>
        <taxon>Eukaryota</taxon>
        <taxon>Metazoa</taxon>
        <taxon>Spiralia</taxon>
        <taxon>Lophotrochozoa</taxon>
        <taxon>Mollusca</taxon>
        <taxon>Gastropoda</taxon>
        <taxon>Heterobranchia</taxon>
        <taxon>Euthyneura</taxon>
        <taxon>Panpulmonata</taxon>
        <taxon>Hygrophila</taxon>
        <taxon>Lymnaeoidea</taxon>
        <taxon>Planorbidae</taxon>
        <taxon>Biomphalaria</taxon>
    </lineage>
</organism>
<gene>
    <name evidence="3" type="ORF">Bpfe_014934</name>
</gene>
<dbReference type="Proteomes" id="UP001233172">
    <property type="component" value="Unassembled WGS sequence"/>
</dbReference>
<feature type="chain" id="PRO_5042047194" description="ZP domain-containing protein" evidence="2">
    <location>
        <begin position="21"/>
        <end position="275"/>
    </location>
</feature>
<evidence type="ECO:0000313" key="4">
    <source>
        <dbReference type="Proteomes" id="UP001233172"/>
    </source>
</evidence>
<keyword evidence="1" id="KW-1133">Transmembrane helix</keyword>
<dbReference type="EMBL" id="JASAOG010000068">
    <property type="protein sequence ID" value="KAK0055659.1"/>
    <property type="molecule type" value="Genomic_DNA"/>
</dbReference>
<feature type="transmembrane region" description="Helical" evidence="1">
    <location>
        <begin position="255"/>
        <end position="274"/>
    </location>
</feature>
<feature type="signal peptide" evidence="2">
    <location>
        <begin position="1"/>
        <end position="20"/>
    </location>
</feature>
<evidence type="ECO:0000256" key="2">
    <source>
        <dbReference type="SAM" id="SignalP"/>
    </source>
</evidence>
<comment type="caution">
    <text evidence="3">The sequence shown here is derived from an EMBL/GenBank/DDBJ whole genome shotgun (WGS) entry which is preliminary data.</text>
</comment>
<evidence type="ECO:0000313" key="3">
    <source>
        <dbReference type="EMBL" id="KAK0055659.1"/>
    </source>
</evidence>
<name>A0AAD8BKZ9_BIOPF</name>
<sequence length="275" mass="31561">MLPQIHFIFITQCLVQVGLCQHIQLFPYNQTKNCNISLVEENDIIQMYGKVDFNGNTPASSVVYVEIKRKTDTSFQLFCFLKVPEDCDKVFYYCNCFKTDDPKVFKLTLSITAFTVNSEADVRTELVYRETPFLSEIRNLPIVYGSKTDLVVVYVNDQVVHFKQTDVSINDTQVTIVSVCREHFAHNCKQQLSDLETGTLVKSGKEIIVYNTNIKDRFYFELTYSVCTIERNISFLITTNTTTDYLLLTTGTNQILIIILSTVLTLVMICFVVFV</sequence>
<feature type="non-terminal residue" evidence="3">
    <location>
        <position position="1"/>
    </location>
</feature>
<protein>
    <recommendedName>
        <fullName evidence="5">ZP domain-containing protein</fullName>
    </recommendedName>
</protein>